<organism evidence="3 4">
    <name type="scientific">Phyllosticta citricarpa</name>
    <dbReference type="NCBI Taxonomy" id="55181"/>
    <lineage>
        <taxon>Eukaryota</taxon>
        <taxon>Fungi</taxon>
        <taxon>Dikarya</taxon>
        <taxon>Ascomycota</taxon>
        <taxon>Pezizomycotina</taxon>
        <taxon>Dothideomycetes</taxon>
        <taxon>Dothideomycetes incertae sedis</taxon>
        <taxon>Botryosphaeriales</taxon>
        <taxon>Phyllostictaceae</taxon>
        <taxon>Phyllosticta</taxon>
    </lineage>
</organism>
<feature type="compositionally biased region" description="Basic residues" evidence="1">
    <location>
        <begin position="373"/>
        <end position="384"/>
    </location>
</feature>
<feature type="compositionally biased region" description="Basic and acidic residues" evidence="1">
    <location>
        <begin position="338"/>
        <end position="348"/>
    </location>
</feature>
<accession>A0ABR1L722</accession>
<feature type="compositionally biased region" description="Basic and acidic residues" evidence="1">
    <location>
        <begin position="545"/>
        <end position="576"/>
    </location>
</feature>
<feature type="compositionally biased region" description="Basic and acidic residues" evidence="1">
    <location>
        <begin position="385"/>
        <end position="398"/>
    </location>
</feature>
<protein>
    <recommendedName>
        <fullName evidence="2">PWWP domain-containing protein</fullName>
    </recommendedName>
</protein>
<proteinExistence type="predicted"/>
<dbReference type="EMBL" id="JBBPDW010000059">
    <property type="protein sequence ID" value="KAK7531026.1"/>
    <property type="molecule type" value="Genomic_DNA"/>
</dbReference>
<dbReference type="Proteomes" id="UP001365128">
    <property type="component" value="Unassembled WGS sequence"/>
</dbReference>
<feature type="compositionally biased region" description="Low complexity" evidence="1">
    <location>
        <begin position="362"/>
        <end position="372"/>
    </location>
</feature>
<gene>
    <name evidence="3" type="ORF">IWX46DRAFT_670595</name>
</gene>
<dbReference type="PROSITE" id="PS50812">
    <property type="entry name" value="PWWP"/>
    <property type="match status" value="1"/>
</dbReference>
<feature type="domain" description="PWWP" evidence="2">
    <location>
        <begin position="147"/>
        <end position="230"/>
    </location>
</feature>
<feature type="compositionally biased region" description="Basic and acidic residues" evidence="1">
    <location>
        <begin position="515"/>
        <end position="535"/>
    </location>
</feature>
<dbReference type="SUPFAM" id="SSF63748">
    <property type="entry name" value="Tudor/PWWP/MBT"/>
    <property type="match status" value="1"/>
</dbReference>
<evidence type="ECO:0000259" key="2">
    <source>
        <dbReference type="PROSITE" id="PS50812"/>
    </source>
</evidence>
<feature type="region of interest" description="Disordered" evidence="1">
    <location>
        <begin position="279"/>
        <end position="403"/>
    </location>
</feature>
<comment type="caution">
    <text evidence="3">The sequence shown here is derived from an EMBL/GenBank/DDBJ whole genome shotgun (WGS) entry which is preliminary data.</text>
</comment>
<feature type="compositionally biased region" description="Basic residues" evidence="1">
    <location>
        <begin position="128"/>
        <end position="137"/>
    </location>
</feature>
<name>A0ABR1L722_9PEZI</name>
<dbReference type="SMART" id="SM00293">
    <property type="entry name" value="PWWP"/>
    <property type="match status" value="1"/>
</dbReference>
<feature type="compositionally biased region" description="Basic and acidic residues" evidence="1">
    <location>
        <begin position="42"/>
        <end position="89"/>
    </location>
</feature>
<feature type="compositionally biased region" description="Basic and acidic residues" evidence="1">
    <location>
        <begin position="279"/>
        <end position="301"/>
    </location>
</feature>
<evidence type="ECO:0000256" key="1">
    <source>
        <dbReference type="SAM" id="MobiDB-lite"/>
    </source>
</evidence>
<evidence type="ECO:0000313" key="4">
    <source>
        <dbReference type="Proteomes" id="UP001365128"/>
    </source>
</evidence>
<feature type="region of interest" description="Disordered" evidence="1">
    <location>
        <begin position="502"/>
        <end position="628"/>
    </location>
</feature>
<sequence length="628" mass="67821">MADQPTAAAAETSPKPEQTSTSPAEVKAPTVDAPGDGVTAASKDEAAVEPSEEVKPNFEETTKQEPDAEKPASEEKDNTEVREEEKAEVDAGENSTAGVDSTAGVNGASASAKSNGKRKSTGGVPEHKSKKLNKKKSMPSLNLSVKPGEYWWARMKGYASWPVIICDEGMLPESLLNKRPVSAVRPDGTYREDFADGGKNARDRRYPVMFLGTNEFAWQVNTDLMPLDMDDVKQQVANNEQGKKSKALWEAWQVTSENHDLDYFKNLLMDHEKAVAKDAEERAAKEAEKAAKEAEKAEKASKKDKRKSKASAGDDDAKLDDAVEAETPAKKGSKKRKKDAESEADTPKPAKTPKTKLKVNGPKTPADASASKPPKKTPAKSAKAKKADSGSETPKVEEVMTPAQQYEKRSKAILYLRHRLQKGFLTRSQVPQAEEMDQMSEWFNQLEGYRDLEAAIIKDTKINKVLKAIIKLDSIPKEEVYNFKQRSTELLGAWNKSLSEATATPEVSAKANGIEGKDNTSAETKDGASDEKESSSKAAPAVEPAKTDNAKDSEDVGEDKPKVEEAAKDVEMKDAEASSVPAPDAGADPKDGEKGDVGMEDAKPTEAAEEATEASKGQDKPAEEVAAA</sequence>
<keyword evidence="4" id="KW-1185">Reference proteome</keyword>
<evidence type="ECO:0000313" key="3">
    <source>
        <dbReference type="EMBL" id="KAK7531026.1"/>
    </source>
</evidence>
<dbReference type="Pfam" id="PF00855">
    <property type="entry name" value="PWWP"/>
    <property type="match status" value="1"/>
</dbReference>
<reference evidence="3 4" key="1">
    <citation type="submission" date="2024-04" db="EMBL/GenBank/DDBJ databases">
        <title>Phyllosticta paracitricarpa is synonymous to the EU quarantine fungus P. citricarpa based on phylogenomic analyses.</title>
        <authorList>
            <consortium name="Lawrence Berkeley National Laboratory"/>
            <person name="Van Ingen-Buijs V.A."/>
            <person name="Van Westerhoven A.C."/>
            <person name="Haridas S."/>
            <person name="Skiadas P."/>
            <person name="Martin F."/>
            <person name="Groenewald J.Z."/>
            <person name="Crous P.W."/>
            <person name="Seidl M.F."/>
        </authorList>
    </citation>
    <scope>NUCLEOTIDE SEQUENCE [LARGE SCALE GENOMIC DNA]</scope>
    <source>
        <strain evidence="3 4">CBS 122670</strain>
    </source>
</reference>
<feature type="region of interest" description="Disordered" evidence="1">
    <location>
        <begin position="1"/>
        <end position="140"/>
    </location>
</feature>
<feature type="compositionally biased region" description="Basic and acidic residues" evidence="1">
    <location>
        <begin position="616"/>
        <end position="628"/>
    </location>
</feature>
<dbReference type="InterPro" id="IPR000313">
    <property type="entry name" value="PWWP_dom"/>
</dbReference>
<feature type="compositionally biased region" description="Basic and acidic residues" evidence="1">
    <location>
        <begin position="587"/>
        <end position="606"/>
    </location>
</feature>
<dbReference type="Gene3D" id="2.30.30.140">
    <property type="match status" value="1"/>
</dbReference>